<sequence length="110" mass="12877">MENREKQDETADERPMTETELTISNWFWIEFMKRMGKSEADLPALIEKYGGLEEHIFFKNEERAEHLDDAALESLARDAEAVLLRGEPLESHPKLLKLYKHIEAKLLRGH</sequence>
<dbReference type="Proteomes" id="UP000178946">
    <property type="component" value="Unassembled WGS sequence"/>
</dbReference>
<gene>
    <name evidence="1" type="ORF">A3A20_01280</name>
</gene>
<protein>
    <submittedName>
        <fullName evidence="1">Uncharacterized protein</fullName>
    </submittedName>
</protein>
<dbReference type="EMBL" id="MGIR01000001">
    <property type="protein sequence ID" value="OGM91563.1"/>
    <property type="molecule type" value="Genomic_DNA"/>
</dbReference>
<dbReference type="AlphaFoldDB" id="A0A1F8DSF2"/>
<evidence type="ECO:0000313" key="2">
    <source>
        <dbReference type="Proteomes" id="UP000178946"/>
    </source>
</evidence>
<organism evidence="1 2">
    <name type="scientific">Candidatus Wolfebacteria bacterium RIFCSPLOWO2_01_FULL_45_19</name>
    <dbReference type="NCBI Taxonomy" id="1802557"/>
    <lineage>
        <taxon>Bacteria</taxon>
        <taxon>Candidatus Wolfeibacteriota</taxon>
    </lineage>
</organism>
<comment type="caution">
    <text evidence="1">The sequence shown here is derived from an EMBL/GenBank/DDBJ whole genome shotgun (WGS) entry which is preliminary data.</text>
</comment>
<proteinExistence type="predicted"/>
<reference evidence="1 2" key="1">
    <citation type="journal article" date="2016" name="Nat. Commun.">
        <title>Thousands of microbial genomes shed light on interconnected biogeochemical processes in an aquifer system.</title>
        <authorList>
            <person name="Anantharaman K."/>
            <person name="Brown C.T."/>
            <person name="Hug L.A."/>
            <person name="Sharon I."/>
            <person name="Castelle C.J."/>
            <person name="Probst A.J."/>
            <person name="Thomas B.C."/>
            <person name="Singh A."/>
            <person name="Wilkins M.J."/>
            <person name="Karaoz U."/>
            <person name="Brodie E.L."/>
            <person name="Williams K.H."/>
            <person name="Hubbard S.S."/>
            <person name="Banfield J.F."/>
        </authorList>
    </citation>
    <scope>NUCLEOTIDE SEQUENCE [LARGE SCALE GENOMIC DNA]</scope>
</reference>
<evidence type="ECO:0000313" key="1">
    <source>
        <dbReference type="EMBL" id="OGM91563.1"/>
    </source>
</evidence>
<name>A0A1F8DSF2_9BACT</name>
<accession>A0A1F8DSF2</accession>
<dbReference type="STRING" id="1802557.A3A20_01280"/>